<dbReference type="RefSeq" id="WP_006466004.1">
    <property type="nucleotide sequence ID" value="NZ_ACQA01000001.1"/>
</dbReference>
<name>C4WI26_9HYPH</name>
<dbReference type="Proteomes" id="UP000004386">
    <property type="component" value="Unassembled WGS sequence"/>
</dbReference>
<gene>
    <name evidence="1" type="ORF">OINT_1000292</name>
</gene>
<dbReference type="HOGENOM" id="CLU_2181173_0_0_5"/>
<evidence type="ECO:0000313" key="2">
    <source>
        <dbReference type="Proteomes" id="UP000004386"/>
    </source>
</evidence>
<organism evidence="1 2">
    <name type="scientific">Brucella intermedia LMG 3301</name>
    <dbReference type="NCBI Taxonomy" id="641118"/>
    <lineage>
        <taxon>Bacteria</taxon>
        <taxon>Pseudomonadati</taxon>
        <taxon>Pseudomonadota</taxon>
        <taxon>Alphaproteobacteria</taxon>
        <taxon>Hyphomicrobiales</taxon>
        <taxon>Brucellaceae</taxon>
        <taxon>Brucella/Ochrobactrum group</taxon>
        <taxon>Brucella</taxon>
    </lineage>
</organism>
<dbReference type="AlphaFoldDB" id="C4WI26"/>
<sequence>MDISSTTATNAALLVQRLVIQKPLALFGMRFLFHRILSKNRFALFGMRFLFHRILSKNRFALFGMRCLFQRLIGASLSKRNRKSMRMRTVYSLANKPSLTAANFLPILL</sequence>
<dbReference type="GeneID" id="57306303"/>
<dbReference type="EMBL" id="ACQA01000001">
    <property type="protein sequence ID" value="EEQ94952.1"/>
    <property type="molecule type" value="Genomic_DNA"/>
</dbReference>
<comment type="caution">
    <text evidence="1">The sequence shown here is derived from an EMBL/GenBank/DDBJ whole genome shotgun (WGS) entry which is preliminary data.</text>
</comment>
<protein>
    <submittedName>
        <fullName evidence="1">Uncharacterized protein</fullName>
    </submittedName>
</protein>
<reference evidence="1 2" key="1">
    <citation type="submission" date="2009-05" db="EMBL/GenBank/DDBJ databases">
        <authorList>
            <person name="Setubal J.C."/>
            <person name="Boyle S."/>
            <person name="Crasta O.R."/>
            <person name="Gillespie J.J."/>
            <person name="Kenyon R.W."/>
            <person name="Lu J."/>
            <person name="Mane S."/>
            <person name="Nagrani S."/>
            <person name="Shallom J.M."/>
            <person name="Shallom S."/>
            <person name="Shukla M."/>
            <person name="Snyder E.E."/>
            <person name="Sobral B.W."/>
            <person name="Wattam A.R."/>
            <person name="Will R."/>
            <person name="Williams K."/>
            <person name="Yoo H."/>
            <person name="Munk C."/>
            <person name="Tapia R."/>
            <person name="Green L."/>
            <person name="Rogers Y."/>
            <person name="Detter J.C."/>
            <person name="Bruce D."/>
            <person name="Brettin T.S."/>
            <person name="Tsolis R."/>
        </authorList>
    </citation>
    <scope>NUCLEOTIDE SEQUENCE [LARGE SCALE GENOMIC DNA]</scope>
    <source>
        <strain evidence="1 2">LMG 3301</strain>
    </source>
</reference>
<proteinExistence type="predicted"/>
<evidence type="ECO:0000313" key="1">
    <source>
        <dbReference type="EMBL" id="EEQ94952.1"/>
    </source>
</evidence>
<accession>C4WI26</accession>